<reference evidence="1" key="1">
    <citation type="submission" date="2021-05" db="EMBL/GenBank/DDBJ databases">
        <authorList>
            <person name="Alioto T."/>
            <person name="Alioto T."/>
            <person name="Gomez Garrido J."/>
        </authorList>
    </citation>
    <scope>NUCLEOTIDE SEQUENCE</scope>
</reference>
<dbReference type="EMBL" id="HBUF01651142">
    <property type="protein sequence ID" value="CAG6786969.1"/>
    <property type="molecule type" value="Transcribed_RNA"/>
</dbReference>
<accession>A0A8D9FED2</accession>
<protein>
    <submittedName>
        <fullName evidence="1">Uncharacterized protein</fullName>
    </submittedName>
</protein>
<name>A0A8D9FED2_9HEMI</name>
<dbReference type="EMBL" id="HBUF01651145">
    <property type="protein sequence ID" value="CAG6786972.1"/>
    <property type="molecule type" value="Transcribed_RNA"/>
</dbReference>
<evidence type="ECO:0000313" key="1">
    <source>
        <dbReference type="EMBL" id="CAG6786972.1"/>
    </source>
</evidence>
<sequence>MGTNTFIETAVRLHSKGLLQGLRKSYSLAYLNDLGNQDIMYERKISMSRTSLASDIPSPSEPVFSSYRRDFGGSLEALNEIRPRRTSTRRTELSGGIKKRFPVTKENSFAYGETEYHRFHRSRAQHMMYLRRQARLEFDIEPVCDIVSFILVF</sequence>
<organism evidence="1">
    <name type="scientific">Cacopsylla melanoneura</name>
    <dbReference type="NCBI Taxonomy" id="428564"/>
    <lineage>
        <taxon>Eukaryota</taxon>
        <taxon>Metazoa</taxon>
        <taxon>Ecdysozoa</taxon>
        <taxon>Arthropoda</taxon>
        <taxon>Hexapoda</taxon>
        <taxon>Insecta</taxon>
        <taxon>Pterygota</taxon>
        <taxon>Neoptera</taxon>
        <taxon>Paraneoptera</taxon>
        <taxon>Hemiptera</taxon>
        <taxon>Sternorrhyncha</taxon>
        <taxon>Psylloidea</taxon>
        <taxon>Psyllidae</taxon>
        <taxon>Psyllinae</taxon>
        <taxon>Cacopsylla</taxon>
    </lineage>
</organism>
<proteinExistence type="predicted"/>
<dbReference type="AlphaFoldDB" id="A0A8D9FED2"/>